<dbReference type="AlphaFoldDB" id="E4WYA0"/>
<accession>E4WYA0</accession>
<reference evidence="1" key="1">
    <citation type="journal article" date="2010" name="Science">
        <title>Plasticity of animal genome architecture unmasked by rapid evolution of a pelagic tunicate.</title>
        <authorList>
            <person name="Denoeud F."/>
            <person name="Henriet S."/>
            <person name="Mungpakdee S."/>
            <person name="Aury J.M."/>
            <person name="Da Silva C."/>
            <person name="Brinkmann H."/>
            <person name="Mikhaleva J."/>
            <person name="Olsen L.C."/>
            <person name="Jubin C."/>
            <person name="Canestro C."/>
            <person name="Bouquet J.M."/>
            <person name="Danks G."/>
            <person name="Poulain J."/>
            <person name="Campsteijn C."/>
            <person name="Adamski M."/>
            <person name="Cross I."/>
            <person name="Yadetie F."/>
            <person name="Muffato M."/>
            <person name="Louis A."/>
            <person name="Butcher S."/>
            <person name="Tsagkogeorga G."/>
            <person name="Konrad A."/>
            <person name="Singh S."/>
            <person name="Jensen M.F."/>
            <person name="Cong E.H."/>
            <person name="Eikeseth-Otteraa H."/>
            <person name="Noel B."/>
            <person name="Anthouard V."/>
            <person name="Porcel B.M."/>
            <person name="Kachouri-Lafond R."/>
            <person name="Nishino A."/>
            <person name="Ugolini M."/>
            <person name="Chourrout P."/>
            <person name="Nishida H."/>
            <person name="Aasland R."/>
            <person name="Huzurbazar S."/>
            <person name="Westhof E."/>
            <person name="Delsuc F."/>
            <person name="Lehrach H."/>
            <person name="Reinhardt R."/>
            <person name="Weissenbach J."/>
            <person name="Roy S.W."/>
            <person name="Artiguenave F."/>
            <person name="Postlethwait J.H."/>
            <person name="Manak J.R."/>
            <person name="Thompson E.M."/>
            <person name="Jaillon O."/>
            <person name="Du Pasquier L."/>
            <person name="Boudinot P."/>
            <person name="Liberles D.A."/>
            <person name="Volff J.N."/>
            <person name="Philippe H."/>
            <person name="Lenhard B."/>
            <person name="Roest Crollius H."/>
            <person name="Wincker P."/>
            <person name="Chourrout D."/>
        </authorList>
    </citation>
    <scope>NUCLEOTIDE SEQUENCE [LARGE SCALE GENOMIC DNA]</scope>
</reference>
<dbReference type="EMBL" id="FN653018">
    <property type="protein sequence ID" value="CBY22344.1"/>
    <property type="molecule type" value="Genomic_DNA"/>
</dbReference>
<proteinExistence type="predicted"/>
<evidence type="ECO:0000313" key="1">
    <source>
        <dbReference type="EMBL" id="CBY22344.1"/>
    </source>
</evidence>
<dbReference type="Proteomes" id="UP000001307">
    <property type="component" value="Unassembled WGS sequence"/>
</dbReference>
<sequence>MERSSIFGPPETETSSTVRQLFSATNLSQTGAIFGKIEINDENMDEDVIEAGARVGPDDPFSTSYQAVPSFLCTLSIMRNDRPFGAHLSVKENTKLAETLAVQNQPKPEEKIKFKPAFPPDRHFTLGGKEYSDETLGGVECYNLESLLNCSFYLPEFPAHLQNFSLRKLYVPASEVRDRQRLQHFFSECFPTTTVTETFKRPVEICDRPSIVIYARHDEFLTRFGQYLSSAGLNPSLNFALGHNCTVSIDDKAAQYLMLVQRSNAKFVNELKLYLTDYLRSLYCFVRGAYLHSAPETLCKFDRLNKSLDALITTLLTQFPRLCHTGGFCLTATSEQSFKSKSKKD</sequence>
<organism evidence="1">
    <name type="scientific">Oikopleura dioica</name>
    <name type="common">Tunicate</name>
    <dbReference type="NCBI Taxonomy" id="34765"/>
    <lineage>
        <taxon>Eukaryota</taxon>
        <taxon>Metazoa</taxon>
        <taxon>Chordata</taxon>
        <taxon>Tunicata</taxon>
        <taxon>Appendicularia</taxon>
        <taxon>Copelata</taxon>
        <taxon>Oikopleuridae</taxon>
        <taxon>Oikopleura</taxon>
    </lineage>
</organism>
<dbReference type="InParanoid" id="E4WYA0"/>
<name>E4WYA0_OIKDI</name>
<evidence type="ECO:0000313" key="2">
    <source>
        <dbReference type="Proteomes" id="UP000001307"/>
    </source>
</evidence>
<protein>
    <submittedName>
        <fullName evidence="1">Uncharacterized protein</fullName>
    </submittedName>
</protein>
<gene>
    <name evidence="1" type="ORF">GSOID_T00011903001</name>
</gene>
<keyword evidence="2" id="KW-1185">Reference proteome</keyword>